<accession>A0A7S2QHS5</accession>
<dbReference type="AlphaFoldDB" id="A0A7S2QHS5"/>
<organism evidence="1">
    <name type="scientific">Zooxanthella nutricula</name>
    <dbReference type="NCBI Taxonomy" id="1333877"/>
    <lineage>
        <taxon>Eukaryota</taxon>
        <taxon>Sar</taxon>
        <taxon>Alveolata</taxon>
        <taxon>Dinophyceae</taxon>
        <taxon>Peridiniales</taxon>
        <taxon>Peridiniales incertae sedis</taxon>
        <taxon>Zooxanthella</taxon>
    </lineage>
</organism>
<name>A0A7S2QHS5_9DINO</name>
<evidence type="ECO:0000313" key="1">
    <source>
        <dbReference type="EMBL" id="CAD9642790.1"/>
    </source>
</evidence>
<sequence>MAAQASDAVAAGASQTSKKMVGPAAVERSAAVQPPTPHTAAKPEVVVANDYTLVGHGQCLDGALQPYESWWAPDYEGSGLTYVNGDPSTCACKACREVCDQHEGCVGYDFYCCPEGVRCIGGALVLFSQNTKPSEAPPEHFSTVGPYGSPPAGGSFTGSGPILSVGDNIVPSGPSRFCYAKNVVGRLGSFMTLPDAPPPVPVAPFPPALRR</sequence>
<proteinExistence type="predicted"/>
<protein>
    <submittedName>
        <fullName evidence="1">Uncharacterized protein</fullName>
    </submittedName>
</protein>
<dbReference type="EMBL" id="HBGW01095536">
    <property type="protein sequence ID" value="CAD9642790.1"/>
    <property type="molecule type" value="Transcribed_RNA"/>
</dbReference>
<gene>
    <name evidence="1" type="ORF">BRAN1462_LOCUS60612</name>
</gene>
<reference evidence="1" key="1">
    <citation type="submission" date="2021-01" db="EMBL/GenBank/DDBJ databases">
        <authorList>
            <person name="Corre E."/>
            <person name="Pelletier E."/>
            <person name="Niang G."/>
            <person name="Scheremetjew M."/>
            <person name="Finn R."/>
            <person name="Kale V."/>
            <person name="Holt S."/>
            <person name="Cochrane G."/>
            <person name="Meng A."/>
            <person name="Brown T."/>
            <person name="Cohen L."/>
        </authorList>
    </citation>
    <scope>NUCLEOTIDE SEQUENCE</scope>
    <source>
        <strain evidence="1">RCC3387</strain>
    </source>
</reference>